<comment type="caution">
    <text evidence="1">The sequence shown here is derived from an EMBL/GenBank/DDBJ whole genome shotgun (WGS) entry which is preliminary data.</text>
</comment>
<name>A0ABU7BH53_9TELE</name>
<proteinExistence type="predicted"/>
<dbReference type="Proteomes" id="UP001345963">
    <property type="component" value="Unassembled WGS sequence"/>
</dbReference>
<evidence type="ECO:0000313" key="1">
    <source>
        <dbReference type="EMBL" id="MED6249847.1"/>
    </source>
</evidence>
<sequence length="114" mass="12447">MFQVFLSEPSLSFTCAVVCEPGNKVELTCRQSRGTFWKSLVLTEQGFKLDLHLRKEQEEVDQPAGSTCCHNLTWKNINVNVCGNQWKLVVAGGPRGSACLRASGAISGEGTTSR</sequence>
<protein>
    <submittedName>
        <fullName evidence="1">Uncharacterized protein</fullName>
    </submittedName>
</protein>
<gene>
    <name evidence="1" type="ORF">ATANTOWER_020660</name>
</gene>
<accession>A0ABU7BH53</accession>
<evidence type="ECO:0000313" key="2">
    <source>
        <dbReference type="Proteomes" id="UP001345963"/>
    </source>
</evidence>
<organism evidence="1 2">
    <name type="scientific">Ataeniobius toweri</name>
    <dbReference type="NCBI Taxonomy" id="208326"/>
    <lineage>
        <taxon>Eukaryota</taxon>
        <taxon>Metazoa</taxon>
        <taxon>Chordata</taxon>
        <taxon>Craniata</taxon>
        <taxon>Vertebrata</taxon>
        <taxon>Euteleostomi</taxon>
        <taxon>Actinopterygii</taxon>
        <taxon>Neopterygii</taxon>
        <taxon>Teleostei</taxon>
        <taxon>Neoteleostei</taxon>
        <taxon>Acanthomorphata</taxon>
        <taxon>Ovalentaria</taxon>
        <taxon>Atherinomorphae</taxon>
        <taxon>Cyprinodontiformes</taxon>
        <taxon>Goodeidae</taxon>
        <taxon>Ataeniobius</taxon>
    </lineage>
</organism>
<keyword evidence="2" id="KW-1185">Reference proteome</keyword>
<reference evidence="1 2" key="1">
    <citation type="submission" date="2021-07" db="EMBL/GenBank/DDBJ databases">
        <authorList>
            <person name="Palmer J.M."/>
        </authorList>
    </citation>
    <scope>NUCLEOTIDE SEQUENCE [LARGE SCALE GENOMIC DNA]</scope>
    <source>
        <strain evidence="1 2">AT_MEX2019</strain>
        <tissue evidence="1">Muscle</tissue>
    </source>
</reference>
<dbReference type="EMBL" id="JAHUTI010053571">
    <property type="protein sequence ID" value="MED6249847.1"/>
    <property type="molecule type" value="Genomic_DNA"/>
</dbReference>